<feature type="chain" id="PRO_5041864506" evidence="10">
    <location>
        <begin position="35"/>
        <end position="1012"/>
    </location>
</feature>
<evidence type="ECO:0000313" key="13">
    <source>
        <dbReference type="EMBL" id="APR51294.1"/>
    </source>
</evidence>
<organism evidence="13 16">
    <name type="scientific">Sphingomonas koreensis</name>
    <dbReference type="NCBI Taxonomy" id="93064"/>
    <lineage>
        <taxon>Bacteria</taxon>
        <taxon>Pseudomonadati</taxon>
        <taxon>Pseudomonadota</taxon>
        <taxon>Alphaproteobacteria</taxon>
        <taxon>Sphingomonadales</taxon>
        <taxon>Sphingomonadaceae</taxon>
        <taxon>Sphingomonas</taxon>
    </lineage>
</organism>
<evidence type="ECO:0000313" key="15">
    <source>
        <dbReference type="EMBL" id="RSY78382.1"/>
    </source>
</evidence>
<dbReference type="Proteomes" id="UP000185161">
    <property type="component" value="Chromosome"/>
</dbReference>
<dbReference type="EMBL" id="QQWO01000023">
    <property type="protein sequence ID" value="RSU99337.1"/>
    <property type="molecule type" value="Genomic_DNA"/>
</dbReference>
<evidence type="ECO:0000256" key="1">
    <source>
        <dbReference type="ARBA" id="ARBA00004571"/>
    </source>
</evidence>
<evidence type="ECO:0000256" key="3">
    <source>
        <dbReference type="ARBA" id="ARBA00022452"/>
    </source>
</evidence>
<sequence>MKVAVLNASRRTRNVLLMTGASAITLLAATAAQAQDSAPASQPAAEAEQEVVVTGSRIASPALTSPSPLQVVTAEALENQGVVNVQEALQQNPAVGIPGQSRTTNGASTNPGLATVNLRNLGADRTLVLIDGRRSVAGVPGTAQVDLSMIPTPFIERVDVLTGGASAVYGSDAVAGVVNFIYKKKYEGLQLNIQGGISERGDDRQFAVNATYGANFADGRGNIMVYGGYVNEGVVENDGRDFSRLDYTSLGTTQRVAGNSANNLTAAQNLFTPFYNPSNVGAGGVFVIGSQTNRIINADGTFRAYNAATDGYNREQYKLLAAPSERYTFAARVNFDVSDAVNVFSEVTYTNVLTKGRMEASPMRTDSALGAFPGNGGFYPIEFLVANPTNAADVRRLANPLVPAAVFAAATNRNVNDAIASKDLSFLLRTTMFDGGTRTIPTERDNFRVVLGGTVDLGSSWKFDAYYQYGFTKQNQSMSGLANLYNLAEALQAIPDVFDYNNNGNFTEAVCVNASARAQGCVPINVYGLNADGSSKISADAIKYIKTSLSRYSKQQMHVAAANLTGTLFQLPAGPVQVAVGAEYRKEESRDIFDPLTNQARNGYVQLTDTAGKFDVKEAYGEIVVPLLSDTPFFQNLTLRAAGRMSDYSTVGTFYAWNVGGEWSPIEDIRFRAVYAHATRAPNIGELFAAPAAGIISITDPCQGITLTTTGTLADNCRAVPGILANIQANGSFTLTQADLAGVGGLTANNPNIQEETGKTLTLGAVINPRSINALRNLTITVDYFDIKLENAISRVAAATVLNKCYREGLPEFCQFVTRRAGASGAYSTGSVEQVVRALVNSGGSFSRGLDFTLNYKHEVAGGTASLSAAWTHLLKNGFSALTGDPYDNTMGELGTPRDAVTAGIGWENDKFGFNVSAEYIAPQVLDYENFQTLYRLADGSVPDEKYFRIGSKIYTDMQVRYTGLEHFEFYLGVKNLFDVERPPVWGGLPGPVNGVYDVIGRRFYTGARIKF</sequence>
<name>A0A1L6J5Z1_9SPHN</name>
<dbReference type="Proteomes" id="UP000287746">
    <property type="component" value="Unassembled WGS sequence"/>
</dbReference>
<reference evidence="17 18" key="3">
    <citation type="submission" date="2018-07" db="EMBL/GenBank/DDBJ databases">
        <title>Genomic and Epidemiologic Investigation of an Indolent Hospital Outbreak.</title>
        <authorList>
            <person name="Johnson R.C."/>
            <person name="Deming C."/>
            <person name="Conlan S."/>
            <person name="Zellmer C.J."/>
            <person name="Michelin A.V."/>
            <person name="Lee-Lin S."/>
            <person name="Thomas P.J."/>
            <person name="Park M."/>
            <person name="Weingarten R.A."/>
            <person name="Less J."/>
            <person name="Dekker J.P."/>
            <person name="Frank K.M."/>
            <person name="Musser K.A."/>
            <person name="Mcquiston J.R."/>
            <person name="Henderson D.K."/>
            <person name="Lau A.F."/>
            <person name="Palmore T.N."/>
            <person name="Segre J.A."/>
        </authorList>
    </citation>
    <scope>NUCLEOTIDE SEQUENCE [LARGE SCALE GENOMIC DNA]</scope>
    <source>
        <strain evidence="15 18">SK-CDC1_0717</strain>
        <strain evidence="14 17">SK-NIH.Env10_0317</strain>
    </source>
</reference>
<dbReference type="Gene3D" id="2.40.170.20">
    <property type="entry name" value="TonB-dependent receptor, beta-barrel domain"/>
    <property type="match status" value="1"/>
</dbReference>
<dbReference type="EMBL" id="CP018820">
    <property type="protein sequence ID" value="APR51294.1"/>
    <property type="molecule type" value="Genomic_DNA"/>
</dbReference>
<evidence type="ECO:0000256" key="8">
    <source>
        <dbReference type="PROSITE-ProRule" id="PRU01360"/>
    </source>
</evidence>
<keyword evidence="4 8" id="KW-0812">Transmembrane</keyword>
<evidence type="ECO:0000256" key="6">
    <source>
        <dbReference type="ARBA" id="ARBA00023136"/>
    </source>
</evidence>
<dbReference type="KEGG" id="skr:BRX40_01580"/>
<evidence type="ECO:0000256" key="2">
    <source>
        <dbReference type="ARBA" id="ARBA00022448"/>
    </source>
</evidence>
<dbReference type="InterPro" id="IPR037066">
    <property type="entry name" value="Plug_dom_sf"/>
</dbReference>
<proteinExistence type="inferred from homology"/>
<keyword evidence="2 8" id="KW-0813">Transport</keyword>
<evidence type="ECO:0000256" key="5">
    <source>
        <dbReference type="ARBA" id="ARBA00023077"/>
    </source>
</evidence>
<evidence type="ECO:0000256" key="9">
    <source>
        <dbReference type="RuleBase" id="RU003357"/>
    </source>
</evidence>
<dbReference type="AlphaFoldDB" id="A0A1L6J5Z1"/>
<evidence type="ECO:0000313" key="14">
    <source>
        <dbReference type="EMBL" id="RSU99337.1"/>
    </source>
</evidence>
<protein>
    <submittedName>
        <fullName evidence="14">TonB-dependent receptor</fullName>
    </submittedName>
</protein>
<keyword evidence="6 8" id="KW-0472">Membrane</keyword>
<comment type="similarity">
    <text evidence="8 9">Belongs to the TonB-dependent receptor family.</text>
</comment>
<dbReference type="Gene3D" id="2.170.130.10">
    <property type="entry name" value="TonB-dependent receptor, plug domain"/>
    <property type="match status" value="1"/>
</dbReference>
<evidence type="ECO:0000256" key="10">
    <source>
        <dbReference type="SAM" id="SignalP"/>
    </source>
</evidence>
<dbReference type="GO" id="GO:0009279">
    <property type="term" value="C:cell outer membrane"/>
    <property type="evidence" value="ECO:0007669"/>
    <property type="project" value="UniProtKB-SubCell"/>
</dbReference>
<dbReference type="Pfam" id="PF07715">
    <property type="entry name" value="Plug"/>
    <property type="match status" value="1"/>
</dbReference>
<keyword evidence="3 8" id="KW-1134">Transmembrane beta strand</keyword>
<evidence type="ECO:0000313" key="18">
    <source>
        <dbReference type="Proteomes" id="UP000287746"/>
    </source>
</evidence>
<dbReference type="Pfam" id="PF00593">
    <property type="entry name" value="TonB_dep_Rec_b-barrel"/>
    <property type="match status" value="1"/>
</dbReference>
<evidence type="ECO:0000313" key="17">
    <source>
        <dbReference type="Proteomes" id="UP000286681"/>
    </source>
</evidence>
<dbReference type="InterPro" id="IPR000531">
    <property type="entry name" value="Beta-barrel_TonB"/>
</dbReference>
<evidence type="ECO:0000259" key="11">
    <source>
        <dbReference type="Pfam" id="PF00593"/>
    </source>
</evidence>
<evidence type="ECO:0000256" key="4">
    <source>
        <dbReference type="ARBA" id="ARBA00022692"/>
    </source>
</evidence>
<evidence type="ECO:0000256" key="7">
    <source>
        <dbReference type="ARBA" id="ARBA00023237"/>
    </source>
</evidence>
<feature type="domain" description="TonB-dependent receptor plug" evidence="12">
    <location>
        <begin position="64"/>
        <end position="177"/>
    </location>
</feature>
<dbReference type="InterPro" id="IPR012910">
    <property type="entry name" value="Plug_dom"/>
</dbReference>
<feature type="signal peptide" evidence="10">
    <location>
        <begin position="1"/>
        <end position="34"/>
    </location>
</feature>
<gene>
    <name evidence="13" type="ORF">BRX40_01580</name>
    <name evidence="14" type="ORF">CA257_20185</name>
    <name evidence="15" type="ORF">DAH66_18760</name>
</gene>
<feature type="domain" description="TonB-dependent receptor-like beta-barrel" evidence="11">
    <location>
        <begin position="436"/>
        <end position="977"/>
    </location>
</feature>
<dbReference type="PROSITE" id="PS52016">
    <property type="entry name" value="TONB_DEPENDENT_REC_3"/>
    <property type="match status" value="1"/>
</dbReference>
<keyword evidence="10" id="KW-0732">Signal</keyword>
<dbReference type="RefSeq" id="WP_075150447.1">
    <property type="nucleotide sequence ID" value="NZ_CP018820.1"/>
</dbReference>
<keyword evidence="5 9" id="KW-0798">TonB box</keyword>
<dbReference type="STRING" id="93064.BRX40_01580"/>
<dbReference type="InterPro" id="IPR036942">
    <property type="entry name" value="Beta-barrel_TonB_sf"/>
</dbReference>
<dbReference type="Proteomes" id="UP000286681">
    <property type="component" value="Unassembled WGS sequence"/>
</dbReference>
<dbReference type="InterPro" id="IPR039426">
    <property type="entry name" value="TonB-dep_rcpt-like"/>
</dbReference>
<dbReference type="OrthoDB" id="7051241at2"/>
<comment type="subcellular location">
    <subcellularLocation>
        <location evidence="1 8">Cell outer membrane</location>
        <topology evidence="1 8">Multi-pass membrane protein</topology>
    </subcellularLocation>
</comment>
<keyword evidence="7 8" id="KW-0998">Cell outer membrane</keyword>
<evidence type="ECO:0000313" key="16">
    <source>
        <dbReference type="Proteomes" id="UP000185161"/>
    </source>
</evidence>
<reference evidence="13" key="1">
    <citation type="submission" date="2016-12" db="EMBL/GenBank/DDBJ databases">
        <title>Whole genome sequencing of Sphingomonas koreensis.</title>
        <authorList>
            <person name="Conlan S."/>
            <person name="Thomas P.J."/>
            <person name="Mullikin J."/>
            <person name="Palmore T.N."/>
            <person name="Frank K.M."/>
            <person name="Segre J.A."/>
        </authorList>
    </citation>
    <scope>NUCLEOTIDE SEQUENCE</scope>
    <source>
        <strain evidence="13">ABOJV</strain>
    </source>
</reference>
<dbReference type="GeneID" id="44131245"/>
<dbReference type="PANTHER" id="PTHR47234">
    <property type="match status" value="1"/>
</dbReference>
<dbReference type="PANTHER" id="PTHR47234:SF2">
    <property type="entry name" value="TONB-DEPENDENT RECEPTOR"/>
    <property type="match status" value="1"/>
</dbReference>
<keyword evidence="14" id="KW-0675">Receptor</keyword>
<accession>A0A1L6J5Z1</accession>
<dbReference type="EMBL" id="QQYZ01000024">
    <property type="protein sequence ID" value="RSY78382.1"/>
    <property type="molecule type" value="Genomic_DNA"/>
</dbReference>
<dbReference type="SUPFAM" id="SSF56935">
    <property type="entry name" value="Porins"/>
    <property type="match status" value="1"/>
</dbReference>
<evidence type="ECO:0000259" key="12">
    <source>
        <dbReference type="Pfam" id="PF07715"/>
    </source>
</evidence>
<reference evidence="16" key="2">
    <citation type="submission" date="2016-12" db="EMBL/GenBank/DDBJ databases">
        <title>Whole genome sequencing of Sphingomonas sp. ABOJV.</title>
        <authorList>
            <person name="Conlan S."/>
            <person name="Thomas P.J."/>
            <person name="Mullikin J."/>
            <person name="Palmore T.N."/>
            <person name="Frank K.M."/>
            <person name="Segre J.A."/>
        </authorList>
    </citation>
    <scope>NUCLEOTIDE SEQUENCE [LARGE SCALE GENOMIC DNA]</scope>
    <source>
        <strain evidence="16">ABOJV</strain>
    </source>
</reference>
<keyword evidence="16" id="KW-1185">Reference proteome</keyword>